<dbReference type="InterPro" id="IPR056284">
    <property type="entry name" value="AIR9-like_A9"/>
</dbReference>
<proteinExistence type="predicted"/>
<keyword evidence="1" id="KW-0175">Coiled coil</keyword>
<organism evidence="5 6">
    <name type="scientific">Eucalyptus globulus</name>
    <name type="common">Tasmanian blue gum</name>
    <dbReference type="NCBI Taxonomy" id="34317"/>
    <lineage>
        <taxon>Eukaryota</taxon>
        <taxon>Viridiplantae</taxon>
        <taxon>Streptophyta</taxon>
        <taxon>Embryophyta</taxon>
        <taxon>Tracheophyta</taxon>
        <taxon>Spermatophyta</taxon>
        <taxon>Magnoliopsida</taxon>
        <taxon>eudicotyledons</taxon>
        <taxon>Gunneridae</taxon>
        <taxon>Pentapetalae</taxon>
        <taxon>rosids</taxon>
        <taxon>malvids</taxon>
        <taxon>Myrtales</taxon>
        <taxon>Myrtaceae</taxon>
        <taxon>Myrtoideae</taxon>
        <taxon>Eucalypteae</taxon>
        <taxon>Eucalyptus</taxon>
    </lineage>
</organism>
<evidence type="ECO:0000256" key="2">
    <source>
        <dbReference type="SAM" id="MobiDB-lite"/>
    </source>
</evidence>
<gene>
    <name evidence="5" type="ORF">ACJRO7_033752</name>
</gene>
<dbReference type="Pfam" id="PF23080">
    <property type="entry name" value="DUF7046"/>
    <property type="match status" value="1"/>
</dbReference>
<dbReference type="Gene3D" id="2.60.40.2700">
    <property type="match status" value="1"/>
</dbReference>
<dbReference type="FunFam" id="2.60.40.2700:FF:000001">
    <property type="entry name" value="Transmembrane protein"/>
    <property type="match status" value="1"/>
</dbReference>
<dbReference type="Proteomes" id="UP001634007">
    <property type="component" value="Unassembled WGS sequence"/>
</dbReference>
<evidence type="ECO:0000313" key="6">
    <source>
        <dbReference type="Proteomes" id="UP001634007"/>
    </source>
</evidence>
<feature type="compositionally biased region" description="Polar residues" evidence="2">
    <location>
        <begin position="136"/>
        <end position="153"/>
    </location>
</feature>
<feature type="region of interest" description="Disordered" evidence="2">
    <location>
        <begin position="98"/>
        <end position="119"/>
    </location>
</feature>
<reference evidence="5 6" key="1">
    <citation type="submission" date="2024-11" db="EMBL/GenBank/DDBJ databases">
        <title>Chromosome-level genome assembly of Eucalyptus globulus Labill. provides insights into its genome evolution.</title>
        <authorList>
            <person name="Li X."/>
        </authorList>
    </citation>
    <scope>NUCLEOTIDE SEQUENCE [LARGE SCALE GENOMIC DNA]</scope>
    <source>
        <strain evidence="5">CL2024</strain>
        <tissue evidence="5">Fresh tender leaves</tissue>
    </source>
</reference>
<accession>A0ABD3J924</accession>
<comment type="caution">
    <text evidence="5">The sequence shown here is derived from an EMBL/GenBank/DDBJ whole genome shotgun (WGS) entry which is preliminary data.</text>
</comment>
<protein>
    <submittedName>
        <fullName evidence="5">Uncharacterized protein</fullName>
    </submittedName>
</protein>
<evidence type="ECO:0000259" key="3">
    <source>
        <dbReference type="Pfam" id="PF23080"/>
    </source>
</evidence>
<dbReference type="Pfam" id="PF23197">
    <property type="entry name" value="IG_AIR9"/>
    <property type="match status" value="1"/>
</dbReference>
<dbReference type="EMBL" id="JBJKBG010000009">
    <property type="protein sequence ID" value="KAL3721305.1"/>
    <property type="molecule type" value="Genomic_DNA"/>
</dbReference>
<feature type="compositionally biased region" description="Polar residues" evidence="2">
    <location>
        <begin position="165"/>
        <end position="188"/>
    </location>
</feature>
<feature type="region of interest" description="Disordered" evidence="2">
    <location>
        <begin position="463"/>
        <end position="516"/>
    </location>
</feature>
<feature type="domain" description="AIR9-like A9" evidence="4">
    <location>
        <begin position="566"/>
        <end position="647"/>
    </location>
</feature>
<dbReference type="InterPro" id="IPR055474">
    <property type="entry name" value="DUF7046"/>
</dbReference>
<sequence>MENGFDGKLAEKLSGMALNDAASNVNSNSDSLTQVMNAVEAAEATIKEQMDENNRLRTELQEKMQELERYKSYESMASRHDVGAPDGLLRRVNDAQQSIPSVGNPEEGVNSIGGTSPRDQASSIIVHKEVKLSNQNVAGHTQGQAHSESNKANGTLKVLPGPQVPTDNTGFSQLSSPSATSFSPNRYQTEGEYDRRLNISGHGLMRMAEVSNSSSLQKQDLIHKVQEQEQEIIQLRRYLSDYSVKEAQVRNEKYVLEKRIAFMRMAFDQQQQDLVDAASKALSYRQDIMEENIRLSYQLQAAQQERLTFVQSLLPLLAEYSLQPPVLDAQSIVSNVKVLFKHLQEQLNVNETRLKESHYQLAPWNSEASPSSFAPQSPAYSVGAALMTSKSNGLELVPQPPFSLGNAPVSSDARPSAGWDALNAHQTAFGGVLPKNMEPDDIGRYSPLASRGAVTREMAGHLANTQGSTPLNRHSEETTKQVTFREPVSNTEMDDPDVEGSHSERESLANWSSGNSPYSAPYNKPGYAAPLDNPGSLYSPYLPPVLEEPASSFSEAAEDDPLPAIEGLQISGDAFPGKELQACGYSINGTTSCNFEWVRHLEDGSISYIEGAKQPNYIVTADDVDAYLAIEVQPLDNRKRKGELVKVFANEHRKITCGPIQNTIERTFHEGHASYKVSLSTGYLDIWEPAILAVKREGYSIKCTASDDVLTEKFSPNMKITIPYGDDATFWIISSNDSERLLRAENTAEDISCSRDTIVLTLRLFILRAGDKRKGRKRSLFFNK</sequence>
<feature type="coiled-coil region" evidence="1">
    <location>
        <begin position="32"/>
        <end position="73"/>
    </location>
</feature>
<dbReference type="AlphaFoldDB" id="A0ABD3J924"/>
<evidence type="ECO:0000313" key="5">
    <source>
        <dbReference type="EMBL" id="KAL3721305.1"/>
    </source>
</evidence>
<evidence type="ECO:0000256" key="1">
    <source>
        <dbReference type="SAM" id="Coils"/>
    </source>
</evidence>
<feature type="compositionally biased region" description="Polar residues" evidence="2">
    <location>
        <begin position="463"/>
        <end position="472"/>
    </location>
</feature>
<feature type="region of interest" description="Disordered" evidence="2">
    <location>
        <begin position="136"/>
        <end position="188"/>
    </location>
</feature>
<feature type="domain" description="DUF7046" evidence="3">
    <location>
        <begin position="681"/>
        <end position="777"/>
    </location>
</feature>
<name>A0ABD3J924_EUCGL</name>
<dbReference type="PANTHER" id="PTHR31149:SF10">
    <property type="entry name" value="OS05G0100900 PROTEIN"/>
    <property type="match status" value="1"/>
</dbReference>
<evidence type="ECO:0000259" key="4">
    <source>
        <dbReference type="Pfam" id="PF23197"/>
    </source>
</evidence>
<keyword evidence="6" id="KW-1185">Reference proteome</keyword>
<dbReference type="PANTHER" id="PTHR31149">
    <property type="entry name" value="EXPRESSED PROTEIN"/>
    <property type="match status" value="1"/>
</dbReference>